<reference evidence="1" key="1">
    <citation type="submission" date="2021-01" db="EMBL/GenBank/DDBJ databases">
        <authorList>
            <person name="Corre E."/>
            <person name="Pelletier E."/>
            <person name="Niang G."/>
            <person name="Scheremetjew M."/>
            <person name="Finn R."/>
            <person name="Kale V."/>
            <person name="Holt S."/>
            <person name="Cochrane G."/>
            <person name="Meng A."/>
            <person name="Brown T."/>
            <person name="Cohen L."/>
        </authorList>
    </citation>
    <scope>NUCLEOTIDE SEQUENCE</scope>
    <source>
        <strain evidence="1">GSO104</strain>
    </source>
</reference>
<sequence>MFTSSNVTFAFALSSSSFSSSNPLKGMHSTASTKSNTTTTTTTNTTANELVNRIETYIIATKTHSAPSNYNNNKHYKYYLHLFLDIDMSVLGKTSLAYDAYAYAIRQEYAFVPHDVYCTKRADILESFLQRDYIFDNVVMRGVLEGQCRDNLKREIGFLRKGVIPCMDMK</sequence>
<organism evidence="1">
    <name type="scientific">Ditylum brightwellii</name>
    <dbReference type="NCBI Taxonomy" id="49249"/>
    <lineage>
        <taxon>Eukaryota</taxon>
        <taxon>Sar</taxon>
        <taxon>Stramenopiles</taxon>
        <taxon>Ochrophyta</taxon>
        <taxon>Bacillariophyta</taxon>
        <taxon>Mediophyceae</taxon>
        <taxon>Lithodesmiophycidae</taxon>
        <taxon>Lithodesmiales</taxon>
        <taxon>Lithodesmiaceae</taxon>
        <taxon>Ditylum</taxon>
    </lineage>
</organism>
<dbReference type="PANTHER" id="PTHR21174">
    <property type="match status" value="1"/>
</dbReference>
<accession>A0A7S4RTN7</accession>
<protein>
    <submittedName>
        <fullName evidence="1">Uncharacterized protein</fullName>
    </submittedName>
</protein>
<dbReference type="AlphaFoldDB" id="A0A7S4RTN7"/>
<dbReference type="PANTHER" id="PTHR21174:SF0">
    <property type="entry name" value="HD PHOSPHOHYDROLASE FAMILY PROTEIN-RELATED"/>
    <property type="match status" value="1"/>
</dbReference>
<name>A0A7S4RTN7_9STRA</name>
<proteinExistence type="predicted"/>
<evidence type="ECO:0000313" key="1">
    <source>
        <dbReference type="EMBL" id="CAE4624649.1"/>
    </source>
</evidence>
<dbReference type="InterPro" id="IPR009218">
    <property type="entry name" value="HD_phosphohydro"/>
</dbReference>
<gene>
    <name evidence="1" type="ORF">DBRI00130_LOCUS24061</name>
</gene>
<dbReference type="EMBL" id="HBNS01030650">
    <property type="protein sequence ID" value="CAE4624649.1"/>
    <property type="molecule type" value="Transcribed_RNA"/>
</dbReference>